<keyword evidence="1" id="KW-0472">Membrane</keyword>
<sequence length="70" mass="8303">MKNKRLKRLLIIMMMLGLIILGIGVKAYMDSKKYMTEIVRKNESLIEKELKKVAKYILMKSPLMMKWGRL</sequence>
<reference evidence="2" key="1">
    <citation type="submission" date="2017-05" db="EMBL/GenBank/DDBJ databases">
        <authorList>
            <consortium name="The Broad Institute Genomics Platform"/>
            <consortium name="The Broad Institute Genomic Center for Infectious Diseases"/>
            <person name="Earl A."/>
            <person name="Manson A."/>
            <person name="Schwartman J."/>
            <person name="Gilmore M."/>
            <person name="Abouelleil A."/>
            <person name="Cao P."/>
            <person name="Chapman S."/>
            <person name="Cusick C."/>
            <person name="Shea T."/>
            <person name="Young S."/>
            <person name="Neafsey D."/>
            <person name="Nusbaum C."/>
            <person name="Birren B."/>
        </authorList>
    </citation>
    <scope>NUCLEOTIDE SEQUENCE</scope>
    <source>
        <strain evidence="2">7F3_DIV0205</strain>
    </source>
</reference>
<dbReference type="Proteomes" id="UP000194948">
    <property type="component" value="Chromosome"/>
</dbReference>
<organism evidence="2 3">
    <name type="scientific">Candidatus Enterococcus palustris</name>
    <dbReference type="NCBI Taxonomy" id="1834189"/>
    <lineage>
        <taxon>Bacteria</taxon>
        <taxon>Bacillati</taxon>
        <taxon>Bacillota</taxon>
        <taxon>Bacilli</taxon>
        <taxon>Lactobacillales</taxon>
        <taxon>Enterococcaceae</taxon>
        <taxon>Enterococcus</taxon>
    </lineage>
</organism>
<protein>
    <submittedName>
        <fullName evidence="2">Uncharacterized protein</fullName>
    </submittedName>
</protein>
<evidence type="ECO:0000313" key="2">
    <source>
        <dbReference type="EMBL" id="WYK00229.1"/>
    </source>
</evidence>
<keyword evidence="1" id="KW-1133">Transmembrane helix</keyword>
<dbReference type="AlphaFoldDB" id="A0AAQ3W8L7"/>
<evidence type="ECO:0000313" key="3">
    <source>
        <dbReference type="Proteomes" id="UP000194948"/>
    </source>
</evidence>
<gene>
    <name evidence="2" type="ORF">A5821_001323</name>
</gene>
<accession>A0AAQ3W8L7</accession>
<evidence type="ECO:0000256" key="1">
    <source>
        <dbReference type="SAM" id="Phobius"/>
    </source>
</evidence>
<name>A0AAQ3W8L7_9ENTE</name>
<keyword evidence="1" id="KW-0812">Transmembrane</keyword>
<feature type="transmembrane region" description="Helical" evidence="1">
    <location>
        <begin position="9"/>
        <end position="29"/>
    </location>
</feature>
<keyword evidence="3" id="KW-1185">Reference proteome</keyword>
<dbReference type="EMBL" id="CP147244">
    <property type="protein sequence ID" value="WYK00229.1"/>
    <property type="molecule type" value="Genomic_DNA"/>
</dbReference>
<proteinExistence type="predicted"/>
<reference evidence="2" key="2">
    <citation type="submission" date="2024-03" db="EMBL/GenBank/DDBJ databases">
        <title>The Genome Sequence of Enterococcus sp. DIV0205d.</title>
        <authorList>
            <consortium name="The Broad Institute Genomics Platform"/>
            <consortium name="The Broad Institute Microbial Omics Core"/>
            <consortium name="The Broad Institute Genomic Center for Infectious Diseases"/>
            <person name="Earl A."/>
            <person name="Manson A."/>
            <person name="Gilmore M."/>
            <person name="Schwartman J."/>
            <person name="Shea T."/>
            <person name="Abouelleil A."/>
            <person name="Cao P."/>
            <person name="Chapman S."/>
            <person name="Cusick C."/>
            <person name="Young S."/>
            <person name="Neafsey D."/>
            <person name="Nusbaum C."/>
            <person name="Birren B."/>
        </authorList>
    </citation>
    <scope>NUCLEOTIDE SEQUENCE</scope>
    <source>
        <strain evidence="2">7F3_DIV0205</strain>
    </source>
</reference>
<dbReference type="RefSeq" id="WP_086313785.1">
    <property type="nucleotide sequence ID" value="NZ_CP147244.1"/>
</dbReference>